<name>A0A1W1BY32_9ZZZZ</name>
<evidence type="ECO:0000313" key="1">
    <source>
        <dbReference type="EMBL" id="SFV58384.1"/>
    </source>
</evidence>
<gene>
    <name evidence="1" type="ORF">MNB_SM-7-1336</name>
</gene>
<accession>A0A1W1BY32</accession>
<dbReference type="AlphaFoldDB" id="A0A1W1BY32"/>
<reference evidence="1" key="1">
    <citation type="submission" date="2016-10" db="EMBL/GenBank/DDBJ databases">
        <authorList>
            <person name="de Groot N.N."/>
        </authorList>
    </citation>
    <scope>NUCLEOTIDE SEQUENCE</scope>
</reference>
<protein>
    <submittedName>
        <fullName evidence="1">Uncharacterized protein</fullName>
    </submittedName>
</protein>
<proteinExistence type="predicted"/>
<dbReference type="EMBL" id="FPHB01000042">
    <property type="protein sequence ID" value="SFV58384.1"/>
    <property type="molecule type" value="Genomic_DNA"/>
</dbReference>
<sequence length="311" mass="36873">MRTIPKRDDTIYKEIESFKDYELTNNTAYEMMIRNNDFIKDHFILVGMCKIKHIKYGEDFTESMIDIFKGFGLDNILKETKNFTNINQDRYQTLIREIPKKWGVDLNTMHNAYDTDSLFLEDTNLLLANEEALMFDYNNSIEINDSTIFRTKFDLSFSRPKIEYDKYSKIITIDLNLSLPLNELIEQIKILKHKEMYGEIKSPLEVLGEELQQADDISKLCTINKNGKEVCFDGRNGITRTQKLADMFFIYDMLRQGKKELRIRTAISEYYEETFNKKTEMSDTTFRKYRDIAIDYIDNMRYKELVTGVKL</sequence>
<organism evidence="1">
    <name type="scientific">hydrothermal vent metagenome</name>
    <dbReference type="NCBI Taxonomy" id="652676"/>
    <lineage>
        <taxon>unclassified sequences</taxon>
        <taxon>metagenomes</taxon>
        <taxon>ecological metagenomes</taxon>
    </lineage>
</organism>